<dbReference type="PANTHER" id="PTHR10438">
    <property type="entry name" value="THIOREDOXIN"/>
    <property type="match status" value="1"/>
</dbReference>
<organism evidence="2">
    <name type="scientific">viral metagenome</name>
    <dbReference type="NCBI Taxonomy" id="1070528"/>
    <lineage>
        <taxon>unclassified sequences</taxon>
        <taxon>metagenomes</taxon>
        <taxon>organismal metagenomes</taxon>
    </lineage>
</organism>
<dbReference type="EMBL" id="MN740010">
    <property type="protein sequence ID" value="QHT83654.1"/>
    <property type="molecule type" value="Genomic_DNA"/>
</dbReference>
<dbReference type="AlphaFoldDB" id="A0A6C0HT67"/>
<protein>
    <recommendedName>
        <fullName evidence="1">Thioredoxin domain-containing protein</fullName>
    </recommendedName>
</protein>
<evidence type="ECO:0000259" key="1">
    <source>
        <dbReference type="Pfam" id="PF00085"/>
    </source>
</evidence>
<dbReference type="SUPFAM" id="SSF52833">
    <property type="entry name" value="Thioredoxin-like"/>
    <property type="match status" value="1"/>
</dbReference>
<name>A0A6C0HT67_9ZZZZ</name>
<dbReference type="PROSITE" id="PS00194">
    <property type="entry name" value="THIOREDOXIN_1"/>
    <property type="match status" value="1"/>
</dbReference>
<evidence type="ECO:0000313" key="2">
    <source>
        <dbReference type="EMBL" id="QHT83654.1"/>
    </source>
</evidence>
<dbReference type="Pfam" id="PF00085">
    <property type="entry name" value="Thioredoxin"/>
    <property type="match status" value="1"/>
</dbReference>
<sequence>MSEKLPIITSIPSVQEFQKLIQENTGIVIIKLTAKWCGPCSRIEPYVNSFFNSVSNNIQCVTVDIDICSEFYSFLKKKRITNGIPVILCYLKDNKTYYPDDFVVGSDIEELNKFFIRCIENSKNIGN</sequence>
<feature type="domain" description="Thioredoxin" evidence="1">
    <location>
        <begin position="14"/>
        <end position="112"/>
    </location>
</feature>
<dbReference type="InterPro" id="IPR050620">
    <property type="entry name" value="Thioredoxin_H-type-like"/>
</dbReference>
<accession>A0A6C0HT67</accession>
<proteinExistence type="predicted"/>
<dbReference type="CDD" id="cd02947">
    <property type="entry name" value="TRX_family"/>
    <property type="match status" value="1"/>
</dbReference>
<dbReference type="InterPro" id="IPR013766">
    <property type="entry name" value="Thioredoxin_domain"/>
</dbReference>
<dbReference type="Gene3D" id="3.40.30.10">
    <property type="entry name" value="Glutaredoxin"/>
    <property type="match status" value="1"/>
</dbReference>
<dbReference type="InterPro" id="IPR036249">
    <property type="entry name" value="Thioredoxin-like_sf"/>
</dbReference>
<dbReference type="InterPro" id="IPR017937">
    <property type="entry name" value="Thioredoxin_CS"/>
</dbReference>
<reference evidence="2" key="1">
    <citation type="journal article" date="2020" name="Nature">
        <title>Giant virus diversity and host interactions through global metagenomics.</title>
        <authorList>
            <person name="Schulz F."/>
            <person name="Roux S."/>
            <person name="Paez-Espino D."/>
            <person name="Jungbluth S."/>
            <person name="Walsh D.A."/>
            <person name="Denef V.J."/>
            <person name="McMahon K.D."/>
            <person name="Konstantinidis K.T."/>
            <person name="Eloe-Fadrosh E.A."/>
            <person name="Kyrpides N.C."/>
            <person name="Woyke T."/>
        </authorList>
    </citation>
    <scope>NUCLEOTIDE SEQUENCE</scope>
    <source>
        <strain evidence="2">GVMAG-M-3300023184-168</strain>
    </source>
</reference>
<dbReference type="PANTHER" id="PTHR10438:SF405">
    <property type="entry name" value="THIOREDOXIN DOMAIN-CONTAINING PROTEIN"/>
    <property type="match status" value="1"/>
</dbReference>